<dbReference type="AlphaFoldDB" id="A0A9D4CFP6"/>
<evidence type="ECO:0000313" key="2">
    <source>
        <dbReference type="Proteomes" id="UP000828390"/>
    </source>
</evidence>
<reference evidence="1" key="2">
    <citation type="submission" date="2020-11" db="EMBL/GenBank/DDBJ databases">
        <authorList>
            <person name="McCartney M.A."/>
            <person name="Auch B."/>
            <person name="Kono T."/>
            <person name="Mallez S."/>
            <person name="Becker A."/>
            <person name="Gohl D.M."/>
            <person name="Silverstein K.A.T."/>
            <person name="Koren S."/>
            <person name="Bechman K.B."/>
            <person name="Herman A."/>
            <person name="Abrahante J.E."/>
            <person name="Garbe J."/>
        </authorList>
    </citation>
    <scope>NUCLEOTIDE SEQUENCE</scope>
    <source>
        <strain evidence="1">Duluth1</strain>
        <tissue evidence="1">Whole animal</tissue>
    </source>
</reference>
<dbReference type="Pfam" id="PF13920">
    <property type="entry name" value="zf-C3HC4_3"/>
    <property type="match status" value="1"/>
</dbReference>
<dbReference type="EMBL" id="JAIWYP010000012">
    <property type="protein sequence ID" value="KAH3724395.1"/>
    <property type="molecule type" value="Genomic_DNA"/>
</dbReference>
<organism evidence="1 2">
    <name type="scientific">Dreissena polymorpha</name>
    <name type="common">Zebra mussel</name>
    <name type="synonym">Mytilus polymorpha</name>
    <dbReference type="NCBI Taxonomy" id="45954"/>
    <lineage>
        <taxon>Eukaryota</taxon>
        <taxon>Metazoa</taxon>
        <taxon>Spiralia</taxon>
        <taxon>Lophotrochozoa</taxon>
        <taxon>Mollusca</taxon>
        <taxon>Bivalvia</taxon>
        <taxon>Autobranchia</taxon>
        <taxon>Heteroconchia</taxon>
        <taxon>Euheterodonta</taxon>
        <taxon>Imparidentia</taxon>
        <taxon>Neoheterodontei</taxon>
        <taxon>Myida</taxon>
        <taxon>Dreissenoidea</taxon>
        <taxon>Dreissenidae</taxon>
        <taxon>Dreissena</taxon>
    </lineage>
</organism>
<dbReference type="InterPro" id="IPR013083">
    <property type="entry name" value="Znf_RING/FYVE/PHD"/>
</dbReference>
<dbReference type="Gene3D" id="3.30.40.10">
    <property type="entry name" value="Zinc/RING finger domain, C3HC4 (zinc finger)"/>
    <property type="match status" value="1"/>
</dbReference>
<accession>A0A9D4CFP6</accession>
<sequence length="53" mass="5956">MRHMILCTICNVRDRCVEFLPSGHFLTCEVCGQEANTRPTCGMAVESRVVVNQ</sequence>
<dbReference type="Proteomes" id="UP000828390">
    <property type="component" value="Unassembled WGS sequence"/>
</dbReference>
<keyword evidence="2" id="KW-1185">Reference proteome</keyword>
<evidence type="ECO:0000313" key="1">
    <source>
        <dbReference type="EMBL" id="KAH3724395.1"/>
    </source>
</evidence>
<proteinExistence type="predicted"/>
<gene>
    <name evidence="1" type="ORF">DPMN_050212</name>
</gene>
<protein>
    <submittedName>
        <fullName evidence="1">Uncharacterized protein</fullName>
    </submittedName>
</protein>
<reference evidence="1" key="1">
    <citation type="journal article" date="2019" name="bioRxiv">
        <title>The Genome of the Zebra Mussel, Dreissena polymorpha: A Resource for Invasive Species Research.</title>
        <authorList>
            <person name="McCartney M.A."/>
            <person name="Auch B."/>
            <person name="Kono T."/>
            <person name="Mallez S."/>
            <person name="Zhang Y."/>
            <person name="Obille A."/>
            <person name="Becker A."/>
            <person name="Abrahante J.E."/>
            <person name="Garbe J."/>
            <person name="Badalamenti J.P."/>
            <person name="Herman A."/>
            <person name="Mangelson H."/>
            <person name="Liachko I."/>
            <person name="Sullivan S."/>
            <person name="Sone E.D."/>
            <person name="Koren S."/>
            <person name="Silverstein K.A.T."/>
            <person name="Beckman K.B."/>
            <person name="Gohl D.M."/>
        </authorList>
    </citation>
    <scope>NUCLEOTIDE SEQUENCE</scope>
    <source>
        <strain evidence="1">Duluth1</strain>
        <tissue evidence="1">Whole animal</tissue>
    </source>
</reference>
<comment type="caution">
    <text evidence="1">The sequence shown here is derived from an EMBL/GenBank/DDBJ whole genome shotgun (WGS) entry which is preliminary data.</text>
</comment>
<name>A0A9D4CFP6_DREPO</name>